<sequence>MSPGAAYTAAADRLARRVLGALRGAEDTASAAPDPADDLADLAAYRLVGADLFSPHVLTGLPFPAEDAAAVARSFEAFPPAVAGPGTRAGAHAVAWQDWATARLLSRIGGGAPPVSAVPPESDSTLTDSSDWPRWCVRMAQLSPLATPALQGPVHDAARAAPLALCRGLTRSILRHDFPTAARVLRWLALLRHEGAGLPLDPLTALEHIQLLGVHGPRTDLDLAVSRHLLSPAPRATAGP</sequence>
<dbReference type="EMBL" id="JBHSPB010000020">
    <property type="protein sequence ID" value="MFC5723776.1"/>
    <property type="molecule type" value="Genomic_DNA"/>
</dbReference>
<keyword evidence="2" id="KW-1185">Reference proteome</keyword>
<organism evidence="1 2">
    <name type="scientific">Streptomyces gamaensis</name>
    <dbReference type="NCBI Taxonomy" id="1763542"/>
    <lineage>
        <taxon>Bacteria</taxon>
        <taxon>Bacillati</taxon>
        <taxon>Actinomycetota</taxon>
        <taxon>Actinomycetes</taxon>
        <taxon>Kitasatosporales</taxon>
        <taxon>Streptomycetaceae</taxon>
        <taxon>Streptomyces</taxon>
    </lineage>
</organism>
<evidence type="ECO:0000313" key="2">
    <source>
        <dbReference type="Proteomes" id="UP001596083"/>
    </source>
</evidence>
<dbReference type="RefSeq" id="WP_390320185.1">
    <property type="nucleotide sequence ID" value="NZ_JBHSPB010000020.1"/>
</dbReference>
<accession>A0ABW0Z509</accession>
<protein>
    <submittedName>
        <fullName evidence="1">Uncharacterized protein</fullName>
    </submittedName>
</protein>
<reference evidence="2" key="1">
    <citation type="journal article" date="2019" name="Int. J. Syst. Evol. Microbiol.">
        <title>The Global Catalogue of Microorganisms (GCM) 10K type strain sequencing project: providing services to taxonomists for standard genome sequencing and annotation.</title>
        <authorList>
            <consortium name="The Broad Institute Genomics Platform"/>
            <consortium name="The Broad Institute Genome Sequencing Center for Infectious Disease"/>
            <person name="Wu L."/>
            <person name="Ma J."/>
        </authorList>
    </citation>
    <scope>NUCLEOTIDE SEQUENCE [LARGE SCALE GENOMIC DNA]</scope>
    <source>
        <strain evidence="2">CGMCC 4.7304</strain>
    </source>
</reference>
<name>A0ABW0Z509_9ACTN</name>
<proteinExistence type="predicted"/>
<gene>
    <name evidence="1" type="ORF">ACFP1Z_26785</name>
</gene>
<evidence type="ECO:0000313" key="1">
    <source>
        <dbReference type="EMBL" id="MFC5723776.1"/>
    </source>
</evidence>
<comment type="caution">
    <text evidence="1">The sequence shown here is derived from an EMBL/GenBank/DDBJ whole genome shotgun (WGS) entry which is preliminary data.</text>
</comment>
<dbReference type="Proteomes" id="UP001596083">
    <property type="component" value="Unassembled WGS sequence"/>
</dbReference>